<evidence type="ECO:0000259" key="2">
    <source>
        <dbReference type="Pfam" id="PF26483"/>
    </source>
</evidence>
<dbReference type="KEGG" id="trl:A3L10_01325"/>
<evidence type="ECO:0000313" key="3">
    <source>
        <dbReference type="EMBL" id="ASJ13838.1"/>
    </source>
</evidence>
<dbReference type="RefSeq" id="WP_088866045.1">
    <property type="nucleotide sequence ID" value="NZ_CP015106.1"/>
</dbReference>
<dbReference type="Pfam" id="PF26482">
    <property type="entry name" value="DUF8155"/>
    <property type="match status" value="1"/>
</dbReference>
<name>A0A2Z2MVG4_9EURY</name>
<dbReference type="OrthoDB" id="36515at2157"/>
<gene>
    <name evidence="3" type="ORF">A3L10_01325</name>
</gene>
<protein>
    <recommendedName>
        <fullName evidence="5">Peptidase M23 domain-containing protein</fullName>
    </recommendedName>
</protein>
<proteinExistence type="predicted"/>
<sequence length="269" mass="30101">MRIAIVEGFPLDVPENAWWSFYNSPYPAHRLGTAVDVYFPDEALFPFEEGRVVAIRRVMTPRHVPVREDYLTIVKVGGFCLKVLHVKPAVGEGEHLTLGDPLGEMVVSGFFSPWSDRHAHFELRPCHDAYRARGAFLMSPILLELVPSLRGDELEVVECMENYCWARPLKTEGRSLTPLTSEGFPIEGGLPHYRYGALFGGVDNVKLFGLELSVGERLSNGVSIFDANFRVLANGKEIRGVGVYCNNSLFKLVGRFEEGEAVKLTFVRP</sequence>
<dbReference type="GeneID" id="33327447"/>
<evidence type="ECO:0008006" key="5">
    <source>
        <dbReference type="Google" id="ProtNLM"/>
    </source>
</evidence>
<feature type="domain" description="DUF8155" evidence="2">
    <location>
        <begin position="153"/>
        <end position="265"/>
    </location>
</feature>
<dbReference type="AlphaFoldDB" id="A0A2Z2MVG4"/>
<feature type="domain" description="DUF8155" evidence="1">
    <location>
        <begin position="18"/>
        <end position="137"/>
    </location>
</feature>
<dbReference type="Pfam" id="PF26483">
    <property type="entry name" value="DUF8155_C"/>
    <property type="match status" value="1"/>
</dbReference>
<evidence type="ECO:0000259" key="1">
    <source>
        <dbReference type="Pfam" id="PF26482"/>
    </source>
</evidence>
<dbReference type="InterPro" id="IPR058468">
    <property type="entry name" value="DUF8155_N"/>
</dbReference>
<accession>A0A2Z2MVG4</accession>
<dbReference type="Proteomes" id="UP000250085">
    <property type="component" value="Chromosome"/>
</dbReference>
<keyword evidence="4" id="KW-1185">Reference proteome</keyword>
<evidence type="ECO:0000313" key="4">
    <source>
        <dbReference type="Proteomes" id="UP000250085"/>
    </source>
</evidence>
<dbReference type="InterPro" id="IPR058817">
    <property type="entry name" value="DUF8155_C"/>
</dbReference>
<dbReference type="EMBL" id="CP015106">
    <property type="protein sequence ID" value="ASJ13838.1"/>
    <property type="molecule type" value="Genomic_DNA"/>
</dbReference>
<organism evidence="3 4">
    <name type="scientific">Thermococcus radiotolerans</name>
    <dbReference type="NCBI Taxonomy" id="187880"/>
    <lineage>
        <taxon>Archaea</taxon>
        <taxon>Methanobacteriati</taxon>
        <taxon>Methanobacteriota</taxon>
        <taxon>Thermococci</taxon>
        <taxon>Thermococcales</taxon>
        <taxon>Thermococcaceae</taxon>
        <taxon>Thermococcus</taxon>
    </lineage>
</organism>
<reference evidence="3 4" key="1">
    <citation type="submission" date="2016-04" db="EMBL/GenBank/DDBJ databases">
        <title>Complete genome sequence of Thermococcus radiotolerans type strain EJ2.</title>
        <authorList>
            <person name="Oger P.M."/>
        </authorList>
    </citation>
    <scope>NUCLEOTIDE SEQUENCE [LARGE SCALE GENOMIC DNA]</scope>
    <source>
        <strain evidence="3 4">EJ2</strain>
    </source>
</reference>